<dbReference type="InterPro" id="IPR005226">
    <property type="entry name" value="UPF0014_fam"/>
</dbReference>
<evidence type="ECO:0000313" key="8">
    <source>
        <dbReference type="Proteomes" id="UP001165492"/>
    </source>
</evidence>
<evidence type="ECO:0000313" key="7">
    <source>
        <dbReference type="EMBL" id="MCC5466590.1"/>
    </source>
</evidence>
<evidence type="ECO:0000256" key="3">
    <source>
        <dbReference type="ARBA" id="ARBA00022692"/>
    </source>
</evidence>
<feature type="transmembrane region" description="Helical" evidence="6">
    <location>
        <begin position="212"/>
        <end position="236"/>
    </location>
</feature>
<accession>A0ABS8HTV1</accession>
<feature type="transmembrane region" description="Helical" evidence="6">
    <location>
        <begin position="187"/>
        <end position="206"/>
    </location>
</feature>
<comment type="caution">
    <text evidence="7">The sequence shown here is derived from an EMBL/GenBank/DDBJ whole genome shotgun (WGS) entry which is preliminary data.</text>
</comment>
<evidence type="ECO:0000256" key="4">
    <source>
        <dbReference type="ARBA" id="ARBA00022989"/>
    </source>
</evidence>
<dbReference type="PANTHER" id="PTHR30028:SF0">
    <property type="entry name" value="PROTEIN ALUMINUM SENSITIVE 3"/>
    <property type="match status" value="1"/>
</dbReference>
<dbReference type="Proteomes" id="UP001165492">
    <property type="component" value="Unassembled WGS sequence"/>
</dbReference>
<name>A0ABS8HTV1_9FIRM</name>
<dbReference type="EMBL" id="JAJHJB010000020">
    <property type="protein sequence ID" value="MCC5466590.1"/>
    <property type="molecule type" value="Genomic_DNA"/>
</dbReference>
<evidence type="ECO:0000256" key="6">
    <source>
        <dbReference type="SAM" id="Phobius"/>
    </source>
</evidence>
<dbReference type="Pfam" id="PF03649">
    <property type="entry name" value="UPF0014"/>
    <property type="match status" value="1"/>
</dbReference>
<dbReference type="PANTHER" id="PTHR30028">
    <property type="entry name" value="UPF0014 INNER MEMBRANE PROTEIN YBBM-RELATED"/>
    <property type="match status" value="1"/>
</dbReference>
<proteinExistence type="inferred from homology"/>
<feature type="transmembrane region" description="Helical" evidence="6">
    <location>
        <begin position="44"/>
        <end position="67"/>
    </location>
</feature>
<keyword evidence="4 6" id="KW-1133">Transmembrane helix</keyword>
<sequence>MSNLSLILTFSLVLLSLALSYKEKLGLEKDMLIASTRAVIQLTIIGFILHFVFALDNSLITTIILLIMVYNASTVAAKRGEGIEQATLISFAAILSGLVITLGGLIGFQAIPYEPSQVIPISGMVVGNSMVATSLLFKSLLTNFQNKKEEVEVKLCLGAPPKEASINLIRDSIKTAMLPTFDSMKTLGIVQLPGMMTGLILAGIAPESAIKYQIMVAFMLAGAVSVSSFVASYWAYRSFFNKLAQLKEI</sequence>
<evidence type="ECO:0000256" key="5">
    <source>
        <dbReference type="ARBA" id="ARBA00023136"/>
    </source>
</evidence>
<protein>
    <submittedName>
        <fullName evidence="7">Iron export ABC transporter permease subunit FetB</fullName>
    </submittedName>
</protein>
<gene>
    <name evidence="7" type="primary">fetB</name>
    <name evidence="7" type="ORF">LMF89_14670</name>
</gene>
<keyword evidence="8" id="KW-1185">Reference proteome</keyword>
<reference evidence="7" key="1">
    <citation type="submission" date="2021-11" db="EMBL/GenBank/DDBJ databases">
        <title>Description of a new species Pelosinus isolated from the bottom sediments of Lake Baikal.</title>
        <authorList>
            <person name="Zakharyuk A."/>
        </authorList>
    </citation>
    <scope>NUCLEOTIDE SEQUENCE</scope>
    <source>
        <strain evidence="7">Bkl1</strain>
    </source>
</reference>
<keyword evidence="3 6" id="KW-0812">Transmembrane</keyword>
<evidence type="ECO:0000256" key="1">
    <source>
        <dbReference type="ARBA" id="ARBA00004141"/>
    </source>
</evidence>
<feature type="transmembrane region" description="Helical" evidence="6">
    <location>
        <begin position="88"/>
        <end position="111"/>
    </location>
</feature>
<organism evidence="7 8">
    <name type="scientific">Pelosinus baikalensis</name>
    <dbReference type="NCBI Taxonomy" id="2892015"/>
    <lineage>
        <taxon>Bacteria</taxon>
        <taxon>Bacillati</taxon>
        <taxon>Bacillota</taxon>
        <taxon>Negativicutes</taxon>
        <taxon>Selenomonadales</taxon>
        <taxon>Sporomusaceae</taxon>
        <taxon>Pelosinus</taxon>
    </lineage>
</organism>
<keyword evidence="5 6" id="KW-0472">Membrane</keyword>
<feature type="transmembrane region" description="Helical" evidence="6">
    <location>
        <begin position="117"/>
        <end position="137"/>
    </location>
</feature>
<comment type="subcellular location">
    <subcellularLocation>
        <location evidence="1">Membrane</location>
        <topology evidence="1">Multi-pass membrane protein</topology>
    </subcellularLocation>
</comment>
<comment type="similarity">
    <text evidence="2">Belongs to the UPF0014 family.</text>
</comment>
<dbReference type="RefSeq" id="WP_229535722.1">
    <property type="nucleotide sequence ID" value="NZ_JAJHJB010000020.1"/>
</dbReference>
<evidence type="ECO:0000256" key="2">
    <source>
        <dbReference type="ARBA" id="ARBA00005268"/>
    </source>
</evidence>